<dbReference type="AlphaFoldDB" id="C9LW69"/>
<reference evidence="1 2" key="1">
    <citation type="submission" date="2009-09" db="EMBL/GenBank/DDBJ databases">
        <authorList>
            <person name="Weinstock G."/>
            <person name="Sodergren E."/>
            <person name="Clifton S."/>
            <person name="Fulton L."/>
            <person name="Fulton B."/>
            <person name="Courtney L."/>
            <person name="Fronick C."/>
            <person name="Harrison M."/>
            <person name="Strong C."/>
            <person name="Farmer C."/>
            <person name="Delahaunty K."/>
            <person name="Markovic C."/>
            <person name="Hall O."/>
            <person name="Minx P."/>
            <person name="Tomlinson C."/>
            <person name="Mitreva M."/>
            <person name="Nelson J."/>
            <person name="Hou S."/>
            <person name="Wollam A."/>
            <person name="Pepin K.H."/>
            <person name="Johnson M."/>
            <person name="Bhonagiri V."/>
            <person name="Nash W.E."/>
            <person name="Warren W."/>
            <person name="Chinwalla A."/>
            <person name="Mardis E.R."/>
            <person name="Wilson R.K."/>
        </authorList>
    </citation>
    <scope>NUCLEOTIDE SEQUENCE [LARGE SCALE GENOMIC DNA]</scope>
    <source>
        <strain evidence="2">ATCC 35185 / DSM 20758 / VPI D19B-28</strain>
    </source>
</reference>
<evidence type="ECO:0000313" key="2">
    <source>
        <dbReference type="Proteomes" id="UP000003505"/>
    </source>
</evidence>
<gene>
    <name evidence="1" type="ORF">SELSPUOL_01723</name>
</gene>
<comment type="caution">
    <text evidence="1">The sequence shown here is derived from an EMBL/GenBank/DDBJ whole genome shotgun (WGS) entry which is preliminary data.</text>
</comment>
<sequence>MTSRWRALHVLPSDCRRSILAQKCFASRRSGKKIFRQATRRTPIAWTIRAASFATMEILCEVVKAATGRHFLYGWQRSYETTGAATARIVWKEVDAR</sequence>
<proteinExistence type="predicted"/>
<organism evidence="1 2">
    <name type="scientific">Selenomonas sputigena (strain ATCC 35185 / DSM 20758 / CCUG 44933 / VPI D19B-28)</name>
    <dbReference type="NCBI Taxonomy" id="546271"/>
    <lineage>
        <taxon>Bacteria</taxon>
        <taxon>Bacillati</taxon>
        <taxon>Bacillota</taxon>
        <taxon>Negativicutes</taxon>
        <taxon>Selenomonadales</taxon>
        <taxon>Selenomonadaceae</taxon>
        <taxon>Selenomonas</taxon>
    </lineage>
</organism>
<dbReference type="Proteomes" id="UP000003505">
    <property type="component" value="Unassembled WGS sequence"/>
</dbReference>
<accession>C9LW69</accession>
<evidence type="ECO:0000313" key="1">
    <source>
        <dbReference type="EMBL" id="EEX76872.1"/>
    </source>
</evidence>
<protein>
    <submittedName>
        <fullName evidence="1">Uncharacterized protein</fullName>
    </submittedName>
</protein>
<dbReference type="EMBL" id="ACKP02000040">
    <property type="protein sequence ID" value="EEX76872.1"/>
    <property type="molecule type" value="Genomic_DNA"/>
</dbReference>
<name>C9LW69_SELS3</name>